<evidence type="ECO:0000256" key="8">
    <source>
        <dbReference type="ARBA" id="ARBA00022801"/>
    </source>
</evidence>
<evidence type="ECO:0000313" key="16">
    <source>
        <dbReference type="EMBL" id="SNT05491.1"/>
    </source>
</evidence>
<evidence type="ECO:0000256" key="12">
    <source>
        <dbReference type="SAM" id="Phobius"/>
    </source>
</evidence>
<dbReference type="Gene3D" id="1.10.3810.10">
    <property type="entry name" value="Biosynthetic peptidoglycan transglycosylase-like"/>
    <property type="match status" value="1"/>
</dbReference>
<evidence type="ECO:0000256" key="6">
    <source>
        <dbReference type="ARBA" id="ARBA00022676"/>
    </source>
</evidence>
<dbReference type="NCBIfam" id="TIGR02073">
    <property type="entry name" value="PBP_1c"/>
    <property type="match status" value="1"/>
</dbReference>
<dbReference type="InterPro" id="IPR009647">
    <property type="entry name" value="PBP_C"/>
</dbReference>
<dbReference type="InterPro" id="IPR001460">
    <property type="entry name" value="PCN-bd_Tpept"/>
</dbReference>
<reference evidence="16 17" key="1">
    <citation type="submission" date="2017-06" db="EMBL/GenBank/DDBJ databases">
        <authorList>
            <person name="Kim H.J."/>
            <person name="Triplett B.A."/>
        </authorList>
    </citation>
    <scope>NUCLEOTIDE SEQUENCE [LARGE SCALE GENOMIC DNA]</scope>
    <source>
        <strain evidence="16 17">DS15</strain>
    </source>
</reference>
<evidence type="ECO:0000259" key="14">
    <source>
        <dbReference type="Pfam" id="PF00912"/>
    </source>
</evidence>
<dbReference type="UniPathway" id="UPA00219"/>
<evidence type="ECO:0000259" key="15">
    <source>
        <dbReference type="Pfam" id="PF06832"/>
    </source>
</evidence>
<dbReference type="InterPro" id="IPR023346">
    <property type="entry name" value="Lysozyme-like_dom_sf"/>
</dbReference>
<keyword evidence="17" id="KW-1185">Reference proteome</keyword>
<feature type="domain" description="Penicillin-binding C-terminal" evidence="15">
    <location>
        <begin position="629"/>
        <end position="716"/>
    </location>
</feature>
<dbReference type="EC" id="2.4.99.28" evidence="10"/>
<sequence>MNEQWTAPNHIMHPPKRRLFDAFAWIAFAALILVTAAHLVTRPPVMPAYADVRAAWKPSEAWLYDRNGRLLDTERVDFQRRRLAWVPLGEISPAVQDAVVRSEDRRFWSHGGVDWLAIAGALRARWTGGPSRGASTLAMQLAGFLSPDIAAPGRRDWLTKIRQMRAGQALASHWTRAQMLEAYLNLVPLRGEAQGIGAGANSLFGKRPADLTRTDAALFAGLLPDPAAGAKALGARACRIAAAADCGAIEAAAATLVSGERAARLDPALAPHLAIRLLDAPGKRVTTTIDRRAQQIAIRALRRQLKGLGATRVRDGAVVVLDNRTGDVLAYVGGVGLGSTAAAVDGASARRQAGSTLKPHLYAQVIEKRWLTAASILDDSPVQLDTASGLYVPKNYDHSFKGPVTVRKALASSLNVPAVRTLVLDDVQQFRDRLWALGYHGLVEDGDYYGFSLALGSAEVSLVEQANAFRTLANQGRWSPVRFVKGAPAGEPRRIVGAGAAFIVGDILSDATARTDAFGADSALRLPFWAAAKTGTSKAMRDNWCIGWSDRYTVAVWVGNLEGDSMHAVSGTSGAAPVWRDVMLALHEGRPGTAPAVPDGVEARRIALPGTREPPRREYFLAGTAQTEMAAAPEAARRPRITSPVSGSVYAIDPDIPADRQRLGVAVSGAVVGHRLLLDKKPLGDADAGLQIVPRPGSHILALVDPGGRTIDRVRFTVR</sequence>
<comment type="similarity">
    <text evidence="2">In the C-terminal section; belongs to the transpeptidase family.</text>
</comment>
<feature type="domain" description="Penicillin-binding protein transpeptidase" evidence="13">
    <location>
        <begin position="316"/>
        <end position="583"/>
    </location>
</feature>
<dbReference type="PANTHER" id="PTHR32282">
    <property type="entry name" value="BINDING PROTEIN TRANSPEPTIDASE, PUTATIVE-RELATED"/>
    <property type="match status" value="1"/>
</dbReference>
<keyword evidence="7" id="KW-0808">Transferase</keyword>
<dbReference type="Proteomes" id="UP000198339">
    <property type="component" value="Unassembled WGS sequence"/>
</dbReference>
<dbReference type="GO" id="GO:0004180">
    <property type="term" value="F:carboxypeptidase activity"/>
    <property type="evidence" value="ECO:0007669"/>
    <property type="project" value="UniProtKB-KW"/>
</dbReference>
<name>A0A239JHW8_9SPHN</name>
<dbReference type="GO" id="GO:0006508">
    <property type="term" value="P:proteolysis"/>
    <property type="evidence" value="ECO:0007669"/>
    <property type="project" value="UniProtKB-KW"/>
</dbReference>
<evidence type="ECO:0000256" key="11">
    <source>
        <dbReference type="ARBA" id="ARBA00049902"/>
    </source>
</evidence>
<comment type="catalytic activity">
    <reaction evidence="11">
        <text>[GlcNAc-(1-&gt;4)-Mur2Ac(oyl-L-Ala-gamma-D-Glu-L-Lys-D-Ala-D-Ala)](n)-di-trans,octa-cis-undecaprenyl diphosphate + beta-D-GlcNAc-(1-&gt;4)-Mur2Ac(oyl-L-Ala-gamma-D-Glu-L-Lys-D-Ala-D-Ala)-di-trans,octa-cis-undecaprenyl diphosphate = [GlcNAc-(1-&gt;4)-Mur2Ac(oyl-L-Ala-gamma-D-Glu-L-Lys-D-Ala-D-Ala)](n+1)-di-trans,octa-cis-undecaprenyl diphosphate + di-trans,octa-cis-undecaprenyl diphosphate + H(+)</text>
        <dbReference type="Rhea" id="RHEA:23708"/>
        <dbReference type="Rhea" id="RHEA-COMP:9602"/>
        <dbReference type="Rhea" id="RHEA-COMP:9603"/>
        <dbReference type="ChEBI" id="CHEBI:15378"/>
        <dbReference type="ChEBI" id="CHEBI:58405"/>
        <dbReference type="ChEBI" id="CHEBI:60033"/>
        <dbReference type="ChEBI" id="CHEBI:78435"/>
        <dbReference type="EC" id="2.4.99.28"/>
    </reaction>
</comment>
<keyword evidence="12" id="KW-0812">Transmembrane</keyword>
<keyword evidence="12" id="KW-0472">Membrane</keyword>
<evidence type="ECO:0000256" key="9">
    <source>
        <dbReference type="ARBA" id="ARBA00023268"/>
    </source>
</evidence>
<keyword evidence="8" id="KW-0378">Hydrolase</keyword>
<keyword evidence="6" id="KW-0328">Glycosyltransferase</keyword>
<dbReference type="SUPFAM" id="SSF56601">
    <property type="entry name" value="beta-lactamase/transpeptidase-like"/>
    <property type="match status" value="1"/>
</dbReference>
<dbReference type="PANTHER" id="PTHR32282:SF15">
    <property type="entry name" value="PENICILLIN-BINDING PROTEIN 1C"/>
    <property type="match status" value="1"/>
</dbReference>
<organism evidence="16 17">
    <name type="scientific">Sphingopyxis indica</name>
    <dbReference type="NCBI Taxonomy" id="436663"/>
    <lineage>
        <taxon>Bacteria</taxon>
        <taxon>Pseudomonadati</taxon>
        <taxon>Pseudomonadota</taxon>
        <taxon>Alphaproteobacteria</taxon>
        <taxon>Sphingomonadales</taxon>
        <taxon>Sphingomonadaceae</taxon>
        <taxon>Sphingopyxis</taxon>
    </lineage>
</organism>
<dbReference type="InterPro" id="IPR011815">
    <property type="entry name" value="PBP_1c"/>
</dbReference>
<evidence type="ECO:0000256" key="2">
    <source>
        <dbReference type="ARBA" id="ARBA00007090"/>
    </source>
</evidence>
<feature type="transmembrane region" description="Helical" evidence="12">
    <location>
        <begin position="20"/>
        <end position="40"/>
    </location>
</feature>
<evidence type="ECO:0000256" key="7">
    <source>
        <dbReference type="ARBA" id="ARBA00022679"/>
    </source>
</evidence>
<feature type="domain" description="Glycosyl transferase family 51" evidence="14">
    <location>
        <begin position="79"/>
        <end position="228"/>
    </location>
</feature>
<evidence type="ECO:0000256" key="4">
    <source>
        <dbReference type="ARBA" id="ARBA00022645"/>
    </source>
</evidence>
<dbReference type="InterPro" id="IPR036950">
    <property type="entry name" value="PBP_transglycosylase"/>
</dbReference>
<keyword evidence="12" id="KW-1133">Transmembrane helix</keyword>
<comment type="similarity">
    <text evidence="3">In the N-terminal section; belongs to the glycosyltransferase 51 family.</text>
</comment>
<protein>
    <recommendedName>
        <fullName evidence="10">peptidoglycan glycosyltransferase</fullName>
        <ecNumber evidence="10">2.4.99.28</ecNumber>
    </recommendedName>
</protein>
<evidence type="ECO:0000256" key="5">
    <source>
        <dbReference type="ARBA" id="ARBA00022670"/>
    </source>
</evidence>
<evidence type="ECO:0000256" key="1">
    <source>
        <dbReference type="ARBA" id="ARBA00004752"/>
    </source>
</evidence>
<dbReference type="Pfam" id="PF06832">
    <property type="entry name" value="BiPBP_C"/>
    <property type="match status" value="1"/>
</dbReference>
<keyword evidence="4" id="KW-0121">Carboxypeptidase</keyword>
<keyword evidence="5" id="KW-0645">Protease</keyword>
<dbReference type="EMBL" id="FZPA01000010">
    <property type="protein sequence ID" value="SNT05491.1"/>
    <property type="molecule type" value="Genomic_DNA"/>
</dbReference>
<dbReference type="GO" id="GO:0008955">
    <property type="term" value="F:peptidoglycan glycosyltransferase activity"/>
    <property type="evidence" value="ECO:0007669"/>
    <property type="project" value="UniProtKB-EC"/>
</dbReference>
<dbReference type="Gene3D" id="3.40.710.10">
    <property type="entry name" value="DD-peptidase/beta-lactamase superfamily"/>
    <property type="match status" value="1"/>
</dbReference>
<gene>
    <name evidence="16" type="ORF">SAMN06295955_11093</name>
</gene>
<dbReference type="InterPro" id="IPR050396">
    <property type="entry name" value="Glycosyltr_51/Transpeptidase"/>
</dbReference>
<evidence type="ECO:0000256" key="10">
    <source>
        <dbReference type="ARBA" id="ARBA00044770"/>
    </source>
</evidence>
<dbReference type="SUPFAM" id="SSF53955">
    <property type="entry name" value="Lysozyme-like"/>
    <property type="match status" value="1"/>
</dbReference>
<evidence type="ECO:0000313" key="17">
    <source>
        <dbReference type="Proteomes" id="UP000198339"/>
    </source>
</evidence>
<dbReference type="GO" id="GO:0008658">
    <property type="term" value="F:penicillin binding"/>
    <property type="evidence" value="ECO:0007669"/>
    <property type="project" value="InterPro"/>
</dbReference>
<proteinExistence type="inferred from homology"/>
<dbReference type="GO" id="GO:0009252">
    <property type="term" value="P:peptidoglycan biosynthetic process"/>
    <property type="evidence" value="ECO:0007669"/>
    <property type="project" value="UniProtKB-UniPathway"/>
</dbReference>
<accession>A0A239JHW8</accession>
<evidence type="ECO:0000256" key="3">
    <source>
        <dbReference type="ARBA" id="ARBA00007739"/>
    </source>
</evidence>
<comment type="pathway">
    <text evidence="1">Cell wall biogenesis; peptidoglycan biosynthesis.</text>
</comment>
<dbReference type="Pfam" id="PF00905">
    <property type="entry name" value="Transpeptidase"/>
    <property type="match status" value="1"/>
</dbReference>
<evidence type="ECO:0000259" key="13">
    <source>
        <dbReference type="Pfam" id="PF00905"/>
    </source>
</evidence>
<dbReference type="AlphaFoldDB" id="A0A239JHW8"/>
<dbReference type="GO" id="GO:0030288">
    <property type="term" value="C:outer membrane-bounded periplasmic space"/>
    <property type="evidence" value="ECO:0007669"/>
    <property type="project" value="TreeGrafter"/>
</dbReference>
<dbReference type="InterPro" id="IPR001264">
    <property type="entry name" value="Glyco_trans_51"/>
</dbReference>
<dbReference type="Pfam" id="PF00912">
    <property type="entry name" value="Transgly"/>
    <property type="match status" value="1"/>
</dbReference>
<keyword evidence="9" id="KW-0511">Multifunctional enzyme</keyword>
<dbReference type="InterPro" id="IPR012338">
    <property type="entry name" value="Beta-lactam/transpept-like"/>
</dbReference>